<reference evidence="8 9" key="1">
    <citation type="submission" date="2020-09" db="EMBL/GenBank/DDBJ databases">
        <title>Roseomonas.</title>
        <authorList>
            <person name="Zhu W."/>
        </authorList>
    </citation>
    <scope>NUCLEOTIDE SEQUENCE [LARGE SCALE GENOMIC DNA]</scope>
    <source>
        <strain evidence="8 9">573</strain>
    </source>
</reference>
<name>A0ABS3KSY2_9PROT</name>
<dbReference type="InterPro" id="IPR010930">
    <property type="entry name" value="Flg_bb/hook_C_dom"/>
</dbReference>
<feature type="domain" description="Flagellar basal body rod protein N-terminal" evidence="5">
    <location>
        <begin position="7"/>
        <end position="34"/>
    </location>
</feature>
<organism evidence="8 9">
    <name type="scientific">Roseomonas haemaphysalidis</name>
    <dbReference type="NCBI Taxonomy" id="2768162"/>
    <lineage>
        <taxon>Bacteria</taxon>
        <taxon>Pseudomonadati</taxon>
        <taxon>Pseudomonadota</taxon>
        <taxon>Alphaproteobacteria</taxon>
        <taxon>Acetobacterales</taxon>
        <taxon>Roseomonadaceae</taxon>
        <taxon>Roseomonas</taxon>
    </lineage>
</organism>
<dbReference type="NCBIfam" id="TIGR03506">
    <property type="entry name" value="FlgEFG_subfam"/>
    <property type="match status" value="1"/>
</dbReference>
<keyword evidence="8" id="KW-0966">Cell projection</keyword>
<feature type="domain" description="Flagellar hook protein FlgE/F/G-like D1" evidence="7">
    <location>
        <begin position="82"/>
        <end position="149"/>
    </location>
</feature>
<dbReference type="Pfam" id="PF06429">
    <property type="entry name" value="Flg_bbr_C"/>
    <property type="match status" value="1"/>
</dbReference>
<feature type="domain" description="Flagellar basal-body/hook protein C-terminal" evidence="6">
    <location>
        <begin position="201"/>
        <end position="244"/>
    </location>
</feature>
<evidence type="ECO:0000256" key="4">
    <source>
        <dbReference type="RuleBase" id="RU362116"/>
    </source>
</evidence>
<comment type="subcellular location">
    <subcellularLocation>
        <location evidence="1 4">Bacterial flagellum basal body</location>
    </subcellularLocation>
</comment>
<dbReference type="InterPro" id="IPR037925">
    <property type="entry name" value="FlgE/F/G-like"/>
</dbReference>
<dbReference type="PROSITE" id="PS00588">
    <property type="entry name" value="FLAGELLA_BB_ROD"/>
    <property type="match status" value="1"/>
</dbReference>
<evidence type="ECO:0000256" key="2">
    <source>
        <dbReference type="ARBA" id="ARBA00009677"/>
    </source>
</evidence>
<evidence type="ECO:0000259" key="6">
    <source>
        <dbReference type="Pfam" id="PF06429"/>
    </source>
</evidence>
<sequence length="251" mass="26646">MEGPSMVGLSGQMALRAQLDVVANNVANASTTAYRGDRTLFQSHVSRLAVPGREVAFVQDRATYVDQRAGSIASTGNPLDVAVDGEAFLAVDRPGNAGRGYTRDGRLKIAPDGTLSDSSGRPVLDEGGARILLPERFSSLEIRADGTILASSEGRAEQVGRIGLFRAGDMRAIRKGGDGLMEIPPADLRPVEPGARDVRLVQGALESSGVQPIAEIANLSALQRAYDNVQRIVADDDSRIRKMIEALGRPN</sequence>
<keyword evidence="9" id="KW-1185">Reference proteome</keyword>
<dbReference type="EMBL" id="JACTNG010000009">
    <property type="protein sequence ID" value="MBO1080547.1"/>
    <property type="molecule type" value="Genomic_DNA"/>
</dbReference>
<dbReference type="InterPro" id="IPR001444">
    <property type="entry name" value="Flag_bb_rod_N"/>
</dbReference>
<dbReference type="Pfam" id="PF22692">
    <property type="entry name" value="LlgE_F_G_D1"/>
    <property type="match status" value="1"/>
</dbReference>
<evidence type="ECO:0000313" key="9">
    <source>
        <dbReference type="Proteomes" id="UP001518989"/>
    </source>
</evidence>
<dbReference type="Proteomes" id="UP001518989">
    <property type="component" value="Unassembled WGS sequence"/>
</dbReference>
<proteinExistence type="inferred from homology"/>
<evidence type="ECO:0000256" key="1">
    <source>
        <dbReference type="ARBA" id="ARBA00004117"/>
    </source>
</evidence>
<evidence type="ECO:0000259" key="5">
    <source>
        <dbReference type="Pfam" id="PF00460"/>
    </source>
</evidence>
<evidence type="ECO:0000259" key="7">
    <source>
        <dbReference type="Pfam" id="PF22692"/>
    </source>
</evidence>
<comment type="caution">
    <text evidence="8">The sequence shown here is derived from an EMBL/GenBank/DDBJ whole genome shotgun (WGS) entry which is preliminary data.</text>
</comment>
<dbReference type="InterPro" id="IPR053967">
    <property type="entry name" value="LlgE_F_G-like_D1"/>
</dbReference>
<dbReference type="InterPro" id="IPR020013">
    <property type="entry name" value="Flagellar_FlgE/F/G"/>
</dbReference>
<keyword evidence="8" id="KW-0969">Cilium</keyword>
<accession>A0ABS3KSY2</accession>
<keyword evidence="8" id="KW-0282">Flagellum</keyword>
<gene>
    <name evidence="8" type="ORF">IAI61_16000</name>
</gene>
<protein>
    <submittedName>
        <fullName evidence="8">Flagellar hook basal-body protein</fullName>
    </submittedName>
</protein>
<dbReference type="InterPro" id="IPR019776">
    <property type="entry name" value="Flagellar_basal_body_rod_CS"/>
</dbReference>
<evidence type="ECO:0000313" key="8">
    <source>
        <dbReference type="EMBL" id="MBO1080547.1"/>
    </source>
</evidence>
<dbReference type="Pfam" id="PF00460">
    <property type="entry name" value="Flg_bb_rod"/>
    <property type="match status" value="1"/>
</dbReference>
<dbReference type="PANTHER" id="PTHR30435:SF19">
    <property type="entry name" value="FLAGELLAR BASAL-BODY ROD PROTEIN FLGG"/>
    <property type="match status" value="1"/>
</dbReference>
<keyword evidence="3 4" id="KW-0975">Bacterial flagellum</keyword>
<comment type="similarity">
    <text evidence="2 4">Belongs to the flagella basal body rod proteins family.</text>
</comment>
<dbReference type="SUPFAM" id="SSF117143">
    <property type="entry name" value="Flagellar hook protein flgE"/>
    <property type="match status" value="1"/>
</dbReference>
<dbReference type="PANTHER" id="PTHR30435">
    <property type="entry name" value="FLAGELLAR PROTEIN"/>
    <property type="match status" value="1"/>
</dbReference>
<evidence type="ECO:0000256" key="3">
    <source>
        <dbReference type="ARBA" id="ARBA00023143"/>
    </source>
</evidence>